<dbReference type="Gene3D" id="3.30.565.10">
    <property type="entry name" value="Histidine kinase-like ATPase, C-terminal domain"/>
    <property type="match status" value="1"/>
</dbReference>
<evidence type="ECO:0000259" key="8">
    <source>
        <dbReference type="PROSITE" id="PS50109"/>
    </source>
</evidence>
<evidence type="ECO:0000256" key="7">
    <source>
        <dbReference type="SAM" id="MobiDB-lite"/>
    </source>
</evidence>
<organism evidence="10">
    <name type="scientific">Actinoplanes campanulatus</name>
    <dbReference type="NCBI Taxonomy" id="113559"/>
    <lineage>
        <taxon>Bacteria</taxon>
        <taxon>Bacillati</taxon>
        <taxon>Actinomycetota</taxon>
        <taxon>Actinomycetes</taxon>
        <taxon>Micromonosporales</taxon>
        <taxon>Micromonosporaceae</taxon>
        <taxon>Actinoplanes</taxon>
    </lineage>
</organism>
<dbReference type="SMART" id="SM00086">
    <property type="entry name" value="PAC"/>
    <property type="match status" value="1"/>
</dbReference>
<dbReference type="InterPro" id="IPR000700">
    <property type="entry name" value="PAS-assoc_C"/>
</dbReference>
<sequence length="569" mass="60985">MHIPGTRPTGGRDTEGMDVRPAPDLGVLIDGSVPVKTAAPIMEMAPGGMSRMAADRLAALTEGGARAACALIHLAEGRNMRLVGGHNLPPGFEPMQQVPMSSTLAGALLRTGFPLVISDVETDDRVPLDAPVRAVGIRSYAGYPVRDPAGAIVGVCAVMDYQPRHWQPDELTAVDNGAQACTAFVAEQRAHEVEHQQRLYLDTMLDSLDTGVAACTADGRLVLVNRSLRERLNVPPEITTLDGWTTWLPITTPDGNPVDRSQTPLRRALYGTDIRGTEYALHTRHGRRLMRVNAHPITDRQGNRLGAVAVFHDITEARRAEHLQEMLSRAKDEYLNLVGHELRTPVTIIVSYLDLMSDAEPDVPAAELLPMVDAARRGSERLRRLVEALLDLSALDAGRTELKVTDIDLVAVVTNATCAVEERAQAKNITLTQTTPARMYVQGDQHRLTQLVTALLDNAITYTPAGGAATVTVTTAGATAVIDVTDSGLGIPDHERPHVFDRFYRGAVATELAIPGAGLGLAIAKLIADRHHGTITINPPGARPGTTMHVELPRALPADSATIPGRGAA</sequence>
<keyword evidence="5" id="KW-0418">Kinase</keyword>
<evidence type="ECO:0000256" key="6">
    <source>
        <dbReference type="ARBA" id="ARBA00023012"/>
    </source>
</evidence>
<dbReference type="CDD" id="cd00130">
    <property type="entry name" value="PAS"/>
    <property type="match status" value="1"/>
</dbReference>
<gene>
    <name evidence="10" type="ORF">Aca07nite_48080</name>
</gene>
<dbReference type="NCBIfam" id="TIGR00229">
    <property type="entry name" value="sensory_box"/>
    <property type="match status" value="1"/>
</dbReference>
<name>A0ABQ3WMS5_9ACTN</name>
<evidence type="ECO:0000256" key="3">
    <source>
        <dbReference type="ARBA" id="ARBA00012438"/>
    </source>
</evidence>
<dbReference type="InterPro" id="IPR036890">
    <property type="entry name" value="HATPase_C_sf"/>
</dbReference>
<dbReference type="CDD" id="cd00082">
    <property type="entry name" value="HisKA"/>
    <property type="match status" value="1"/>
</dbReference>
<evidence type="ECO:0000256" key="4">
    <source>
        <dbReference type="ARBA" id="ARBA00022553"/>
    </source>
</evidence>
<dbReference type="PROSITE" id="PS50113">
    <property type="entry name" value="PAC"/>
    <property type="match status" value="1"/>
</dbReference>
<dbReference type="PROSITE" id="PS50109">
    <property type="entry name" value="HIS_KIN"/>
    <property type="match status" value="1"/>
</dbReference>
<dbReference type="Pfam" id="PF01590">
    <property type="entry name" value="GAF"/>
    <property type="match status" value="1"/>
</dbReference>
<dbReference type="Gene3D" id="1.10.287.130">
    <property type="match status" value="1"/>
</dbReference>
<dbReference type="InterPro" id="IPR000014">
    <property type="entry name" value="PAS"/>
</dbReference>
<dbReference type="PANTHER" id="PTHR43547">
    <property type="entry name" value="TWO-COMPONENT HISTIDINE KINASE"/>
    <property type="match status" value="1"/>
</dbReference>
<dbReference type="SMART" id="SM00387">
    <property type="entry name" value="HATPase_c"/>
    <property type="match status" value="1"/>
</dbReference>
<comment type="catalytic activity">
    <reaction evidence="1">
        <text>ATP + protein L-histidine = ADP + protein N-phospho-L-histidine.</text>
        <dbReference type="EC" id="2.7.13.3"/>
    </reaction>
</comment>
<dbReference type="SUPFAM" id="SSF55785">
    <property type="entry name" value="PYP-like sensor domain (PAS domain)"/>
    <property type="match status" value="1"/>
</dbReference>
<feature type="domain" description="Histidine kinase" evidence="8">
    <location>
        <begin position="337"/>
        <end position="556"/>
    </location>
</feature>
<dbReference type="InterPro" id="IPR003661">
    <property type="entry name" value="HisK_dim/P_dom"/>
</dbReference>
<feature type="domain" description="PAC" evidence="9">
    <location>
        <begin position="275"/>
        <end position="326"/>
    </location>
</feature>
<dbReference type="InterPro" id="IPR029016">
    <property type="entry name" value="GAF-like_dom_sf"/>
</dbReference>
<comment type="subcellular location">
    <subcellularLocation>
        <location evidence="2">Cell membrane</location>
    </subcellularLocation>
</comment>
<dbReference type="InterPro" id="IPR036097">
    <property type="entry name" value="HisK_dim/P_sf"/>
</dbReference>
<dbReference type="InterPro" id="IPR003594">
    <property type="entry name" value="HATPase_dom"/>
</dbReference>
<keyword evidence="5" id="KW-0808">Transferase</keyword>
<dbReference type="InterPro" id="IPR005467">
    <property type="entry name" value="His_kinase_dom"/>
</dbReference>
<evidence type="ECO:0000259" key="9">
    <source>
        <dbReference type="PROSITE" id="PS50113"/>
    </source>
</evidence>
<dbReference type="SUPFAM" id="SSF55781">
    <property type="entry name" value="GAF domain-like"/>
    <property type="match status" value="1"/>
</dbReference>
<dbReference type="Pfam" id="PF02518">
    <property type="entry name" value="HATPase_c"/>
    <property type="match status" value="1"/>
</dbReference>
<dbReference type="PRINTS" id="PR00344">
    <property type="entry name" value="BCTRLSENSOR"/>
</dbReference>
<dbReference type="InterPro" id="IPR004358">
    <property type="entry name" value="Sig_transdc_His_kin-like_C"/>
</dbReference>
<keyword evidence="6" id="KW-0902">Two-component regulatory system</keyword>
<dbReference type="SMART" id="SM00065">
    <property type="entry name" value="GAF"/>
    <property type="match status" value="1"/>
</dbReference>
<dbReference type="SMART" id="SM00388">
    <property type="entry name" value="HisKA"/>
    <property type="match status" value="1"/>
</dbReference>
<reference evidence="10" key="1">
    <citation type="submission" date="2021-01" db="EMBL/GenBank/DDBJ databases">
        <title>Whole genome shotgun sequence of Actinoplanes capillaceus NBRC 16408.</title>
        <authorList>
            <person name="Komaki H."/>
            <person name="Tamura T."/>
        </authorList>
    </citation>
    <scope>NUCLEOTIDE SEQUENCE [LARGE SCALE GENOMIC DNA]</scope>
    <source>
        <strain evidence="10">NBRC 16408</strain>
    </source>
</reference>
<dbReference type="EMBL" id="BOMF01000092">
    <property type="protein sequence ID" value="GID47533.1"/>
    <property type="molecule type" value="Genomic_DNA"/>
</dbReference>
<dbReference type="Pfam" id="PF00512">
    <property type="entry name" value="HisKA"/>
    <property type="match status" value="1"/>
</dbReference>
<dbReference type="EC" id="2.7.13.3" evidence="3"/>
<dbReference type="InterPro" id="IPR003018">
    <property type="entry name" value="GAF"/>
</dbReference>
<proteinExistence type="predicted"/>
<dbReference type="SUPFAM" id="SSF47384">
    <property type="entry name" value="Homodimeric domain of signal transducing histidine kinase"/>
    <property type="match status" value="1"/>
</dbReference>
<evidence type="ECO:0000256" key="1">
    <source>
        <dbReference type="ARBA" id="ARBA00000085"/>
    </source>
</evidence>
<dbReference type="PANTHER" id="PTHR43547:SF2">
    <property type="entry name" value="HYBRID SIGNAL TRANSDUCTION HISTIDINE KINASE C"/>
    <property type="match status" value="1"/>
</dbReference>
<feature type="region of interest" description="Disordered" evidence="7">
    <location>
        <begin position="1"/>
        <end position="22"/>
    </location>
</feature>
<dbReference type="InterPro" id="IPR013656">
    <property type="entry name" value="PAS_4"/>
</dbReference>
<dbReference type="InterPro" id="IPR001610">
    <property type="entry name" value="PAC"/>
</dbReference>
<keyword evidence="4" id="KW-0597">Phosphoprotein</keyword>
<evidence type="ECO:0000313" key="10">
    <source>
        <dbReference type="EMBL" id="GID47533.1"/>
    </source>
</evidence>
<dbReference type="InterPro" id="IPR035965">
    <property type="entry name" value="PAS-like_dom_sf"/>
</dbReference>
<comment type="caution">
    <text evidence="10">The sequence shown here is derived from an EMBL/GenBank/DDBJ whole genome shotgun (WGS) entry which is preliminary data.</text>
</comment>
<dbReference type="Pfam" id="PF08448">
    <property type="entry name" value="PAS_4"/>
    <property type="match status" value="1"/>
</dbReference>
<accession>A0ABQ3WMS5</accession>
<dbReference type="Gene3D" id="3.30.450.20">
    <property type="entry name" value="PAS domain"/>
    <property type="match status" value="1"/>
</dbReference>
<dbReference type="Gene3D" id="3.30.450.40">
    <property type="match status" value="1"/>
</dbReference>
<protein>
    <recommendedName>
        <fullName evidence="3">histidine kinase</fullName>
        <ecNumber evidence="3">2.7.13.3</ecNumber>
    </recommendedName>
</protein>
<evidence type="ECO:0000256" key="5">
    <source>
        <dbReference type="ARBA" id="ARBA00022777"/>
    </source>
</evidence>
<evidence type="ECO:0000256" key="2">
    <source>
        <dbReference type="ARBA" id="ARBA00004236"/>
    </source>
</evidence>
<dbReference type="CDD" id="cd00075">
    <property type="entry name" value="HATPase"/>
    <property type="match status" value="1"/>
</dbReference>
<dbReference type="SUPFAM" id="SSF55874">
    <property type="entry name" value="ATPase domain of HSP90 chaperone/DNA topoisomerase II/histidine kinase"/>
    <property type="match status" value="1"/>
</dbReference>